<evidence type="ECO:0000313" key="3">
    <source>
        <dbReference type="Proteomes" id="UP000287224"/>
    </source>
</evidence>
<proteinExistence type="predicted"/>
<dbReference type="SUPFAM" id="SSF47413">
    <property type="entry name" value="lambda repressor-like DNA-binding domains"/>
    <property type="match status" value="1"/>
</dbReference>
<gene>
    <name evidence="2" type="ORF">KDAU_30980</name>
</gene>
<dbReference type="PROSITE" id="PS50943">
    <property type="entry name" value="HTH_CROC1"/>
    <property type="match status" value="1"/>
</dbReference>
<dbReference type="CDD" id="cd00093">
    <property type="entry name" value="HTH_XRE"/>
    <property type="match status" value="1"/>
</dbReference>
<dbReference type="SMART" id="SM00530">
    <property type="entry name" value="HTH_XRE"/>
    <property type="match status" value="1"/>
</dbReference>
<evidence type="ECO:0000259" key="1">
    <source>
        <dbReference type="PROSITE" id="PS50943"/>
    </source>
</evidence>
<dbReference type="AlphaFoldDB" id="A0A401ZFZ6"/>
<comment type="caution">
    <text evidence="2">The sequence shown here is derived from an EMBL/GenBank/DDBJ whole genome shotgun (WGS) entry which is preliminary data.</text>
</comment>
<accession>A0A401ZFZ6</accession>
<dbReference type="OrthoDB" id="159721at2"/>
<evidence type="ECO:0000313" key="2">
    <source>
        <dbReference type="EMBL" id="GCE05769.1"/>
    </source>
</evidence>
<name>A0A401ZFZ6_9CHLR</name>
<keyword evidence="3" id="KW-1185">Reference proteome</keyword>
<dbReference type="SUPFAM" id="SSF48452">
    <property type="entry name" value="TPR-like"/>
    <property type="match status" value="1"/>
</dbReference>
<dbReference type="InterPro" id="IPR011990">
    <property type="entry name" value="TPR-like_helical_dom_sf"/>
</dbReference>
<dbReference type="EMBL" id="BIFQ01000001">
    <property type="protein sequence ID" value="GCE05769.1"/>
    <property type="molecule type" value="Genomic_DNA"/>
</dbReference>
<dbReference type="InterPro" id="IPR010982">
    <property type="entry name" value="Lambda_DNA-bd_dom_sf"/>
</dbReference>
<dbReference type="RefSeq" id="WP_126596795.1">
    <property type="nucleotide sequence ID" value="NZ_BIFQ01000001.1"/>
</dbReference>
<dbReference type="InterPro" id="IPR001387">
    <property type="entry name" value="Cro/C1-type_HTH"/>
</dbReference>
<organism evidence="2 3">
    <name type="scientific">Dictyobacter aurantiacus</name>
    <dbReference type="NCBI Taxonomy" id="1936993"/>
    <lineage>
        <taxon>Bacteria</taxon>
        <taxon>Bacillati</taxon>
        <taxon>Chloroflexota</taxon>
        <taxon>Ktedonobacteria</taxon>
        <taxon>Ktedonobacterales</taxon>
        <taxon>Dictyobacteraceae</taxon>
        <taxon>Dictyobacter</taxon>
    </lineage>
</organism>
<dbReference type="Gene3D" id="1.10.260.40">
    <property type="entry name" value="lambda repressor-like DNA-binding domains"/>
    <property type="match status" value="1"/>
</dbReference>
<sequence>MKETQHYWWYAYGPFDPGENNLPHLGQVIRYYRELRKWKARDLAEAMGQSLRHIYEIESSANMPELISRRQALATLLNIPPALLGLSVIVTDEEADASLFDPRETTRVIDSQTMNMYESMLSLSWQLYYTSSAQQAAGNINFWIQNLTQSAKEVKGIQRSQLIAMLCRFYQLSSVAARDRMDIPQSLRDGNRAVDLAFKLENPELVSAALFRRAKTYLKQQKYDMALQDLEGALPYADKSRDSLKGYVYQATAEAYATVAAGDPSLQKKTLNMLDQVGRIVRKGDLQDDGSFVKLNIAGLYMDRARALTLFNRPDDAHNALNIARDNLGPELTRWQARLLIADAETYLAEDDPESCCEIAFEALKVVRATQSRSNELRVYNLYQQLQGAYKHHPLVNRLGTQLSMR</sequence>
<feature type="domain" description="HTH cro/C1-type" evidence="1">
    <location>
        <begin position="29"/>
        <end position="84"/>
    </location>
</feature>
<dbReference type="GO" id="GO:0003677">
    <property type="term" value="F:DNA binding"/>
    <property type="evidence" value="ECO:0007669"/>
    <property type="project" value="InterPro"/>
</dbReference>
<reference evidence="3" key="1">
    <citation type="submission" date="2018-12" db="EMBL/GenBank/DDBJ databases">
        <title>Tengunoibacter tsumagoiensis gen. nov., sp. nov., Dictyobacter kobayashii sp. nov., D. alpinus sp. nov., and D. joshuensis sp. nov. and description of Dictyobacteraceae fam. nov. within the order Ktedonobacterales isolated from Tengu-no-mugimeshi.</title>
        <authorList>
            <person name="Wang C.M."/>
            <person name="Zheng Y."/>
            <person name="Sakai Y."/>
            <person name="Toyoda A."/>
            <person name="Minakuchi Y."/>
            <person name="Abe K."/>
            <person name="Yokota A."/>
            <person name="Yabe S."/>
        </authorList>
    </citation>
    <scope>NUCLEOTIDE SEQUENCE [LARGE SCALE GENOMIC DNA]</scope>
    <source>
        <strain evidence="3">S-27</strain>
    </source>
</reference>
<dbReference type="Proteomes" id="UP000287224">
    <property type="component" value="Unassembled WGS sequence"/>
</dbReference>
<protein>
    <recommendedName>
        <fullName evidence="1">HTH cro/C1-type domain-containing protein</fullName>
    </recommendedName>
</protein>